<evidence type="ECO:0000313" key="3">
    <source>
        <dbReference type="Proteomes" id="UP000287394"/>
    </source>
</evidence>
<dbReference type="KEGG" id="ccot:CCAX7_000360"/>
<dbReference type="Proteomes" id="UP000287394">
    <property type="component" value="Chromosome"/>
</dbReference>
<organism evidence="2 3">
    <name type="scientific">Capsulimonas corticalis</name>
    <dbReference type="NCBI Taxonomy" id="2219043"/>
    <lineage>
        <taxon>Bacteria</taxon>
        <taxon>Bacillati</taxon>
        <taxon>Armatimonadota</taxon>
        <taxon>Armatimonadia</taxon>
        <taxon>Capsulimonadales</taxon>
        <taxon>Capsulimonadaceae</taxon>
        <taxon>Capsulimonas</taxon>
    </lineage>
</organism>
<feature type="compositionally biased region" description="Basic residues" evidence="1">
    <location>
        <begin position="125"/>
        <end position="136"/>
    </location>
</feature>
<accession>A0A402CRL7</accession>
<dbReference type="EMBL" id="AP025739">
    <property type="protein sequence ID" value="BDI27985.1"/>
    <property type="molecule type" value="Genomic_DNA"/>
</dbReference>
<proteinExistence type="predicted"/>
<dbReference type="RefSeq" id="WP_119319947.1">
    <property type="nucleotide sequence ID" value="NZ_AP025739.1"/>
</dbReference>
<keyword evidence="3" id="KW-1185">Reference proteome</keyword>
<sequence length="136" mass="15487">MSELSEALAKGKTLDFAGQTWHVLPLDFNDICDIEDEIGSVELLDVSKLKHQRLLVWLALRKADPTLGNDDRQHCRYRLTEMEVGQMVSFTELQKPETVTFLLDVLRLSGILPEQQATEEETKKKTVSRSRSKSAE</sequence>
<gene>
    <name evidence="2" type="ORF">CCAX7_000360</name>
</gene>
<evidence type="ECO:0000313" key="2">
    <source>
        <dbReference type="EMBL" id="BDI27985.1"/>
    </source>
</evidence>
<protein>
    <submittedName>
        <fullName evidence="2">Uncharacterized protein</fullName>
    </submittedName>
</protein>
<reference evidence="2 3" key="1">
    <citation type="journal article" date="2019" name="Int. J. Syst. Evol. Microbiol.">
        <title>Capsulimonas corticalis gen. nov., sp. nov., an aerobic capsulated bacterium, of a novel bacterial order, Capsulimonadales ord. nov., of the class Armatimonadia of the phylum Armatimonadetes.</title>
        <authorList>
            <person name="Li J."/>
            <person name="Kudo C."/>
            <person name="Tonouchi A."/>
        </authorList>
    </citation>
    <scope>NUCLEOTIDE SEQUENCE [LARGE SCALE GENOMIC DNA]</scope>
    <source>
        <strain evidence="2 3">AX-7</strain>
    </source>
</reference>
<name>A0A402CRL7_9BACT</name>
<feature type="region of interest" description="Disordered" evidence="1">
    <location>
        <begin position="116"/>
        <end position="136"/>
    </location>
</feature>
<dbReference type="AlphaFoldDB" id="A0A402CRL7"/>
<evidence type="ECO:0000256" key="1">
    <source>
        <dbReference type="SAM" id="MobiDB-lite"/>
    </source>
</evidence>